<keyword evidence="2" id="KW-0378">Hydrolase</keyword>
<dbReference type="InterPro" id="IPR026336">
    <property type="entry name" value="PdeM-like"/>
</dbReference>
<name>A0A2U2N574_9GAMM</name>
<dbReference type="PANTHER" id="PTHR39323:SF1">
    <property type="entry name" value="BLR1149 PROTEIN"/>
    <property type="match status" value="1"/>
</dbReference>
<dbReference type="GO" id="GO:0016874">
    <property type="term" value="F:ligase activity"/>
    <property type="evidence" value="ECO:0007669"/>
    <property type="project" value="UniProtKB-KW"/>
</dbReference>
<feature type="domain" description="Calcineurin-like phosphoesterase" evidence="1">
    <location>
        <begin position="36"/>
        <end position="129"/>
    </location>
</feature>
<evidence type="ECO:0000313" key="3">
    <source>
        <dbReference type="Proteomes" id="UP000245474"/>
    </source>
</evidence>
<dbReference type="EMBL" id="QFFI01000006">
    <property type="protein sequence ID" value="PWG64316.1"/>
    <property type="molecule type" value="Genomic_DNA"/>
</dbReference>
<keyword evidence="2" id="KW-0540">Nuclease</keyword>
<dbReference type="NCBIfam" id="TIGR04123">
    <property type="entry name" value="P_estr_lig_assc"/>
    <property type="match status" value="1"/>
</dbReference>
<dbReference type="SUPFAM" id="SSF56300">
    <property type="entry name" value="Metallo-dependent phosphatases"/>
    <property type="match status" value="1"/>
</dbReference>
<evidence type="ECO:0000313" key="2">
    <source>
        <dbReference type="EMBL" id="PWG64316.1"/>
    </source>
</evidence>
<keyword evidence="2" id="KW-0436">Ligase</keyword>
<dbReference type="InterPro" id="IPR029052">
    <property type="entry name" value="Metallo-depent_PP-like"/>
</dbReference>
<keyword evidence="3" id="KW-1185">Reference proteome</keyword>
<dbReference type="AlphaFoldDB" id="A0A2U2N574"/>
<keyword evidence="2" id="KW-0255">Endonuclease</keyword>
<gene>
    <name evidence="2" type="primary">pdeM</name>
    <name evidence="2" type="ORF">DEM34_05380</name>
</gene>
<dbReference type="InterPro" id="IPR024173">
    <property type="entry name" value="Pesterase_MJ0037-like"/>
</dbReference>
<protein>
    <submittedName>
        <fullName evidence="2">Ligase-associated DNA damage response endonuclease PdeM</fullName>
    </submittedName>
</protein>
<sequence length="223" mass="23769">MSGVDPPTGALTLELAGEPLWLLPERAVWWPGGGTLLIADTHLGKGASFRRAGMAVPRGSSAQTLARLGGLVEQLAPRQIVILGDVLHAALPPEDPLPGIIARWRERYPGPALRAVRGNHDRTPEPLAGLLEWHAERLPVAPFVLRHHPCPDPEGPVLAGHLHPAVRLQGPARDTLRLPAFVLEGGGLTLPAFGELTGGRLVGPGRGRRRYAAIPDRVVPLDS</sequence>
<evidence type="ECO:0000259" key="1">
    <source>
        <dbReference type="Pfam" id="PF00149"/>
    </source>
</evidence>
<dbReference type="PANTHER" id="PTHR39323">
    <property type="entry name" value="BLR1149 PROTEIN"/>
    <property type="match status" value="1"/>
</dbReference>
<reference evidence="2 3" key="1">
    <citation type="submission" date="2018-05" db="EMBL/GenBank/DDBJ databases">
        <title>Spiribacter halobius sp. nov., a moderately halophilic bacterium isolated from marine solar saltern.</title>
        <authorList>
            <person name="Zheng W.-S."/>
            <person name="Lu D.-C."/>
            <person name="Du Z.-J."/>
        </authorList>
    </citation>
    <scope>NUCLEOTIDE SEQUENCE [LARGE SCALE GENOMIC DNA]</scope>
    <source>
        <strain evidence="2 3">E85</strain>
    </source>
</reference>
<organism evidence="2 3">
    <name type="scientific">Sediminicurvatus halobius</name>
    <dbReference type="NCBI Taxonomy" id="2182432"/>
    <lineage>
        <taxon>Bacteria</taxon>
        <taxon>Pseudomonadati</taxon>
        <taxon>Pseudomonadota</taxon>
        <taxon>Gammaproteobacteria</taxon>
        <taxon>Chromatiales</taxon>
        <taxon>Ectothiorhodospiraceae</taxon>
        <taxon>Sediminicurvatus</taxon>
    </lineage>
</organism>
<dbReference type="PIRSF" id="PIRSF000887">
    <property type="entry name" value="Pesterase_MJ0037"/>
    <property type="match status" value="1"/>
</dbReference>
<dbReference type="InterPro" id="IPR004843">
    <property type="entry name" value="Calcineurin-like_PHP"/>
</dbReference>
<accession>A0A2U2N574</accession>
<dbReference type="Gene3D" id="3.60.21.10">
    <property type="match status" value="1"/>
</dbReference>
<dbReference type="GO" id="GO:0004519">
    <property type="term" value="F:endonuclease activity"/>
    <property type="evidence" value="ECO:0007669"/>
    <property type="project" value="UniProtKB-KW"/>
</dbReference>
<dbReference type="RefSeq" id="WP_109677030.1">
    <property type="nucleotide sequence ID" value="NZ_CP086615.1"/>
</dbReference>
<dbReference type="Proteomes" id="UP000245474">
    <property type="component" value="Unassembled WGS sequence"/>
</dbReference>
<comment type="caution">
    <text evidence="2">The sequence shown here is derived from an EMBL/GenBank/DDBJ whole genome shotgun (WGS) entry which is preliminary data.</text>
</comment>
<dbReference type="Pfam" id="PF00149">
    <property type="entry name" value="Metallophos"/>
    <property type="match status" value="1"/>
</dbReference>
<dbReference type="OrthoDB" id="9795838at2"/>
<proteinExistence type="predicted"/>